<dbReference type="PANTHER" id="PTHR21063">
    <property type="entry name" value="LFA-3"/>
    <property type="match status" value="1"/>
</dbReference>
<dbReference type="InterPro" id="IPR013106">
    <property type="entry name" value="Ig_V-set"/>
</dbReference>
<dbReference type="EMBL" id="SOYY01000014">
    <property type="protein sequence ID" value="KAA0711805.1"/>
    <property type="molecule type" value="Genomic_DNA"/>
</dbReference>
<feature type="signal peptide" evidence="2">
    <location>
        <begin position="1"/>
        <end position="19"/>
    </location>
</feature>
<proteinExistence type="predicted"/>
<dbReference type="PANTHER" id="PTHR21063:SF4">
    <property type="entry name" value="CD48 ANTIGEN-RELATED"/>
    <property type="match status" value="1"/>
</dbReference>
<evidence type="ECO:0000256" key="1">
    <source>
        <dbReference type="SAM" id="Phobius"/>
    </source>
</evidence>
<dbReference type="InterPro" id="IPR013783">
    <property type="entry name" value="Ig-like_fold"/>
</dbReference>
<dbReference type="AlphaFoldDB" id="A0A5A9NRT8"/>
<dbReference type="SMART" id="SM00409">
    <property type="entry name" value="IG"/>
    <property type="match status" value="2"/>
</dbReference>
<sequence length="286" mass="32414">MNSRMRNLSILFLVCGVFGDEVKITVMEGDSVTLHTDLTDMKRVIRIMWRVEEDDFVKVILVLSESIIDKDFDDERFRDRLQIDKTGDLTIKNIRHKHSGRYGAEIITATGTIYKRFRVSVLDAPHGIGAAAGDVKSMSVMEGDYVTLHTDVQTQRDDLILWRFGDDGVLIAKDDKEDNKSSMYDDVLDGRLRDRLNLDDQTGSLTISHVKNKDAGIYKLKISSNRQTQYKSFSVSFNNIQCCETVEALTRLVVTAVMGVAAVAAVIVLSYDIRSRRDEHKRISDE</sequence>
<keyword evidence="2" id="KW-0732">Signal</keyword>
<dbReference type="InterPro" id="IPR003599">
    <property type="entry name" value="Ig_sub"/>
</dbReference>
<keyword evidence="5" id="KW-1185">Reference proteome</keyword>
<protein>
    <recommendedName>
        <fullName evidence="3">Immunoglobulin domain-containing protein</fullName>
    </recommendedName>
</protein>
<feature type="chain" id="PRO_5022745355" description="Immunoglobulin domain-containing protein" evidence="2">
    <location>
        <begin position="20"/>
        <end position="286"/>
    </location>
</feature>
<feature type="domain" description="Immunoglobulin" evidence="3">
    <location>
        <begin position="21"/>
        <end position="122"/>
    </location>
</feature>
<evidence type="ECO:0000259" key="3">
    <source>
        <dbReference type="SMART" id="SM00409"/>
    </source>
</evidence>
<reference evidence="4 5" key="1">
    <citation type="journal article" date="2019" name="Mol. Ecol. Resour.">
        <title>Chromosome-level genome assembly of Triplophysa tibetana, a fish adapted to the harsh high-altitude environment of the Tibetan Plateau.</title>
        <authorList>
            <person name="Yang X."/>
            <person name="Liu H."/>
            <person name="Ma Z."/>
            <person name="Zou Y."/>
            <person name="Zou M."/>
            <person name="Mao Y."/>
            <person name="Li X."/>
            <person name="Wang H."/>
            <person name="Chen T."/>
            <person name="Wang W."/>
            <person name="Yang R."/>
        </authorList>
    </citation>
    <scope>NUCLEOTIDE SEQUENCE [LARGE SCALE GENOMIC DNA]</scope>
    <source>
        <strain evidence="4">TTIB1903HZAU</strain>
        <tissue evidence="4">Muscle</tissue>
    </source>
</reference>
<comment type="caution">
    <text evidence="4">The sequence shown here is derived from an EMBL/GenBank/DDBJ whole genome shotgun (WGS) entry which is preliminary data.</text>
</comment>
<evidence type="ECO:0000256" key="2">
    <source>
        <dbReference type="SAM" id="SignalP"/>
    </source>
</evidence>
<dbReference type="Proteomes" id="UP000324632">
    <property type="component" value="Chromosome 14"/>
</dbReference>
<dbReference type="InterPro" id="IPR036179">
    <property type="entry name" value="Ig-like_dom_sf"/>
</dbReference>
<feature type="domain" description="Immunoglobulin" evidence="3">
    <location>
        <begin position="135"/>
        <end position="238"/>
    </location>
</feature>
<name>A0A5A9NRT8_9TELE</name>
<feature type="transmembrane region" description="Helical" evidence="1">
    <location>
        <begin position="252"/>
        <end position="273"/>
    </location>
</feature>
<keyword evidence="1" id="KW-0472">Membrane</keyword>
<gene>
    <name evidence="4" type="ORF">E1301_Tti019120</name>
</gene>
<keyword evidence="1" id="KW-1133">Transmembrane helix</keyword>
<dbReference type="Pfam" id="PF07686">
    <property type="entry name" value="V-set"/>
    <property type="match status" value="1"/>
</dbReference>
<accession>A0A5A9NRT8</accession>
<evidence type="ECO:0000313" key="5">
    <source>
        <dbReference type="Proteomes" id="UP000324632"/>
    </source>
</evidence>
<evidence type="ECO:0000313" key="4">
    <source>
        <dbReference type="EMBL" id="KAA0711805.1"/>
    </source>
</evidence>
<organism evidence="4 5">
    <name type="scientific">Triplophysa tibetana</name>
    <dbReference type="NCBI Taxonomy" id="1572043"/>
    <lineage>
        <taxon>Eukaryota</taxon>
        <taxon>Metazoa</taxon>
        <taxon>Chordata</taxon>
        <taxon>Craniata</taxon>
        <taxon>Vertebrata</taxon>
        <taxon>Euteleostomi</taxon>
        <taxon>Actinopterygii</taxon>
        <taxon>Neopterygii</taxon>
        <taxon>Teleostei</taxon>
        <taxon>Ostariophysi</taxon>
        <taxon>Cypriniformes</taxon>
        <taxon>Nemacheilidae</taxon>
        <taxon>Triplophysa</taxon>
    </lineage>
</organism>
<keyword evidence="1" id="KW-0812">Transmembrane</keyword>
<dbReference type="SUPFAM" id="SSF48726">
    <property type="entry name" value="Immunoglobulin"/>
    <property type="match status" value="2"/>
</dbReference>
<dbReference type="Gene3D" id="2.60.40.10">
    <property type="entry name" value="Immunoglobulins"/>
    <property type="match status" value="2"/>
</dbReference>